<dbReference type="EMBL" id="CAJPDR010000229">
    <property type="protein sequence ID" value="CAF9927527.1"/>
    <property type="molecule type" value="Genomic_DNA"/>
</dbReference>
<keyword evidence="2 7" id="KW-0812">Transmembrane</keyword>
<evidence type="ECO:0000256" key="4">
    <source>
        <dbReference type="ARBA" id="ARBA00023136"/>
    </source>
</evidence>
<dbReference type="Proteomes" id="UP000664203">
    <property type="component" value="Unassembled WGS sequence"/>
</dbReference>
<name>A0A8H3FR47_9LECA</name>
<evidence type="ECO:0000256" key="1">
    <source>
        <dbReference type="ARBA" id="ARBA00004141"/>
    </source>
</evidence>
<keyword evidence="4 7" id="KW-0472">Membrane</keyword>
<keyword evidence="10" id="KW-1185">Reference proteome</keyword>
<proteinExistence type="inferred from homology"/>
<dbReference type="Pfam" id="PF20684">
    <property type="entry name" value="Fung_rhodopsin"/>
    <property type="match status" value="1"/>
</dbReference>
<evidence type="ECO:0000313" key="10">
    <source>
        <dbReference type="Proteomes" id="UP000664203"/>
    </source>
</evidence>
<sequence length="399" mass="44193">MPSPLIPSPSEAQYQLAHTSDNLSSQILISHYICLPLATIAVILRLLSRHLSKAARLQADDYLIIAAWVLASAQVAVGLLCVHYGGGKHAILLNYPETFGKIVLAHLILYNPAIALAKISILVLYRRIFPGHRLLIVLWTVGVFVVCYCTAQFFVLLVQCRPIQAAWDPSVPNPTCIRVNTTYLVIGSFNAFTDIVTLCIPMPMLWRLQISRERKTQLIGMFLLGGFVCVVSIYRVPKMYSISLSDVSWSDVEPCVWSVVEVDVAILCACLPTFRPLFDPKVRRSSKRGVQSVELATDDSFTPPNRRSGYENVEAGANNNRFLDLVRRNWAAVPSLRSSREWRTPSRAGYGVQRGSADGAKVFNSAVAEWRHEGDERKAGGDAAPKARNIPEVAAFEKG</sequence>
<evidence type="ECO:0000256" key="7">
    <source>
        <dbReference type="SAM" id="Phobius"/>
    </source>
</evidence>
<organism evidence="9 10">
    <name type="scientific">Alectoria fallacina</name>
    <dbReference type="NCBI Taxonomy" id="1903189"/>
    <lineage>
        <taxon>Eukaryota</taxon>
        <taxon>Fungi</taxon>
        <taxon>Dikarya</taxon>
        <taxon>Ascomycota</taxon>
        <taxon>Pezizomycotina</taxon>
        <taxon>Lecanoromycetes</taxon>
        <taxon>OSLEUM clade</taxon>
        <taxon>Lecanoromycetidae</taxon>
        <taxon>Lecanorales</taxon>
        <taxon>Lecanorineae</taxon>
        <taxon>Parmeliaceae</taxon>
        <taxon>Alectoria</taxon>
    </lineage>
</organism>
<comment type="caution">
    <text evidence="9">The sequence shown here is derived from an EMBL/GenBank/DDBJ whole genome shotgun (WGS) entry which is preliminary data.</text>
</comment>
<feature type="transmembrane region" description="Helical" evidence="7">
    <location>
        <begin position="218"/>
        <end position="236"/>
    </location>
</feature>
<feature type="transmembrane region" description="Helical" evidence="7">
    <location>
        <begin position="105"/>
        <end position="125"/>
    </location>
</feature>
<accession>A0A8H3FR47</accession>
<feature type="transmembrane region" description="Helical" evidence="7">
    <location>
        <begin position="183"/>
        <end position="206"/>
    </location>
</feature>
<evidence type="ECO:0000259" key="8">
    <source>
        <dbReference type="Pfam" id="PF20684"/>
    </source>
</evidence>
<dbReference type="AlphaFoldDB" id="A0A8H3FR47"/>
<dbReference type="PANTHER" id="PTHR33048">
    <property type="entry name" value="PTH11-LIKE INTEGRAL MEMBRANE PROTEIN (AFU_ORTHOLOGUE AFUA_5G11245)"/>
    <property type="match status" value="1"/>
</dbReference>
<feature type="transmembrane region" description="Helical" evidence="7">
    <location>
        <begin position="29"/>
        <end position="47"/>
    </location>
</feature>
<dbReference type="PANTHER" id="PTHR33048:SF47">
    <property type="entry name" value="INTEGRAL MEMBRANE PROTEIN-RELATED"/>
    <property type="match status" value="1"/>
</dbReference>
<feature type="transmembrane region" description="Helical" evidence="7">
    <location>
        <begin position="137"/>
        <end position="158"/>
    </location>
</feature>
<gene>
    <name evidence="9" type="ORF">ALECFALPRED_003733</name>
</gene>
<protein>
    <recommendedName>
        <fullName evidence="8">Rhodopsin domain-containing protein</fullName>
    </recommendedName>
</protein>
<comment type="subcellular location">
    <subcellularLocation>
        <location evidence="1">Membrane</location>
        <topology evidence="1">Multi-pass membrane protein</topology>
    </subcellularLocation>
</comment>
<feature type="transmembrane region" description="Helical" evidence="7">
    <location>
        <begin position="256"/>
        <end position="278"/>
    </location>
</feature>
<evidence type="ECO:0000256" key="2">
    <source>
        <dbReference type="ARBA" id="ARBA00022692"/>
    </source>
</evidence>
<feature type="domain" description="Rhodopsin" evidence="8">
    <location>
        <begin position="44"/>
        <end position="278"/>
    </location>
</feature>
<reference evidence="9" key="1">
    <citation type="submission" date="2021-03" db="EMBL/GenBank/DDBJ databases">
        <authorList>
            <person name="Tagirdzhanova G."/>
        </authorList>
    </citation>
    <scope>NUCLEOTIDE SEQUENCE</scope>
</reference>
<dbReference type="GO" id="GO:0016020">
    <property type="term" value="C:membrane"/>
    <property type="evidence" value="ECO:0007669"/>
    <property type="project" value="UniProtKB-SubCell"/>
</dbReference>
<feature type="region of interest" description="Disordered" evidence="6">
    <location>
        <begin position="372"/>
        <end position="399"/>
    </location>
</feature>
<dbReference type="InterPro" id="IPR052337">
    <property type="entry name" value="SAT4-like"/>
</dbReference>
<keyword evidence="3 7" id="KW-1133">Transmembrane helix</keyword>
<dbReference type="InterPro" id="IPR049326">
    <property type="entry name" value="Rhodopsin_dom_fungi"/>
</dbReference>
<comment type="similarity">
    <text evidence="5">Belongs to the SAT4 family.</text>
</comment>
<evidence type="ECO:0000256" key="5">
    <source>
        <dbReference type="ARBA" id="ARBA00038359"/>
    </source>
</evidence>
<evidence type="ECO:0000313" key="9">
    <source>
        <dbReference type="EMBL" id="CAF9927527.1"/>
    </source>
</evidence>
<evidence type="ECO:0000256" key="6">
    <source>
        <dbReference type="SAM" id="MobiDB-lite"/>
    </source>
</evidence>
<evidence type="ECO:0000256" key="3">
    <source>
        <dbReference type="ARBA" id="ARBA00022989"/>
    </source>
</evidence>
<dbReference type="OrthoDB" id="10017208at2759"/>
<feature type="transmembrane region" description="Helical" evidence="7">
    <location>
        <begin position="59"/>
        <end position="85"/>
    </location>
</feature>